<evidence type="ECO:0000256" key="3">
    <source>
        <dbReference type="ARBA" id="ARBA00022571"/>
    </source>
</evidence>
<evidence type="ECO:0000313" key="10">
    <source>
        <dbReference type="EMBL" id="XBS22598.1"/>
    </source>
</evidence>
<dbReference type="SUPFAM" id="SSF55729">
    <property type="entry name" value="Acyl-CoA N-acyltransferases (Nat)"/>
    <property type="match status" value="1"/>
</dbReference>
<reference evidence="10 11" key="1">
    <citation type="journal article" date="2024" name="Microbiology">
        <title>Methylomarinum rosea sp. nov., a novel halophilic methanotrophic bacterium from the hypersaline Lake Elton.</title>
        <authorList>
            <person name="Suleimanov R.Z."/>
            <person name="Oshkin I.Y."/>
            <person name="Danilova O.V."/>
            <person name="Suzina N.E."/>
            <person name="Dedysh S.N."/>
        </authorList>
    </citation>
    <scope>NUCLEOTIDE SEQUENCE [LARGE SCALE GENOMIC DNA]</scope>
    <source>
        <strain evidence="10 11">Ch1-1</strain>
    </source>
</reference>
<dbReference type="RefSeq" id="WP_349432764.1">
    <property type="nucleotide sequence ID" value="NZ_CP157743.1"/>
</dbReference>
<dbReference type="InterPro" id="IPR036393">
    <property type="entry name" value="AceGlu_kinase-like_sf"/>
</dbReference>
<dbReference type="GO" id="GO:0004042">
    <property type="term" value="F:L-glutamate N-acetyltransferase activity"/>
    <property type="evidence" value="ECO:0007669"/>
    <property type="project" value="UniProtKB-UniRule"/>
</dbReference>
<protein>
    <recommendedName>
        <fullName evidence="8">Amino-acid acetyltransferase</fullName>
        <ecNumber evidence="8">2.3.1.1</ecNumber>
    </recommendedName>
    <alternativeName>
        <fullName evidence="8">N-acetylglutamate synthase</fullName>
        <shortName evidence="8">AGS</shortName>
        <shortName evidence="8">NAGS</shortName>
    </alternativeName>
</protein>
<evidence type="ECO:0000256" key="2">
    <source>
        <dbReference type="ARBA" id="ARBA00009145"/>
    </source>
</evidence>
<dbReference type="EMBL" id="CP157743">
    <property type="protein sequence ID" value="XBS22598.1"/>
    <property type="molecule type" value="Genomic_DNA"/>
</dbReference>
<dbReference type="PANTHER" id="PTHR30602">
    <property type="entry name" value="AMINO-ACID ACETYLTRANSFERASE"/>
    <property type="match status" value="1"/>
</dbReference>
<evidence type="ECO:0000256" key="4">
    <source>
        <dbReference type="ARBA" id="ARBA00022605"/>
    </source>
</evidence>
<comment type="pathway">
    <text evidence="1 8">Amino-acid biosynthesis; L-arginine biosynthesis; N(2)-acetyl-L-ornithine from L-glutamate: step 1/4.</text>
</comment>
<dbReference type="NCBIfam" id="TIGR01890">
    <property type="entry name" value="N-Ac-Glu-synth"/>
    <property type="match status" value="1"/>
</dbReference>
<dbReference type="SUPFAM" id="SSF53633">
    <property type="entry name" value="Carbamate kinase-like"/>
    <property type="match status" value="1"/>
</dbReference>
<keyword evidence="6 8" id="KW-0012">Acyltransferase</keyword>
<comment type="subcellular location">
    <subcellularLocation>
        <location evidence="8">Cytoplasm</location>
    </subcellularLocation>
</comment>
<evidence type="ECO:0000256" key="8">
    <source>
        <dbReference type="HAMAP-Rule" id="MF_01105"/>
    </source>
</evidence>
<dbReference type="AlphaFoldDB" id="A0AAU7P021"/>
<keyword evidence="4 8" id="KW-0028">Amino-acid biosynthesis</keyword>
<name>A0AAU7P021_9GAMM</name>
<dbReference type="InterPro" id="IPR000182">
    <property type="entry name" value="GNAT_dom"/>
</dbReference>
<dbReference type="InterPro" id="IPR033719">
    <property type="entry name" value="NAGS_kin"/>
</dbReference>
<dbReference type="InterPro" id="IPR001048">
    <property type="entry name" value="Asp/Glu/Uridylate_kinase"/>
</dbReference>
<dbReference type="InterPro" id="IPR016181">
    <property type="entry name" value="Acyl_CoA_acyltransferase"/>
</dbReference>
<evidence type="ECO:0000259" key="9">
    <source>
        <dbReference type="PROSITE" id="PS51186"/>
    </source>
</evidence>
<dbReference type="PIRSF" id="PIRSF000423">
    <property type="entry name" value="ArgA"/>
    <property type="match status" value="1"/>
</dbReference>
<comment type="similarity">
    <text evidence="2 8">Belongs to the acetyltransferase family. ArgA subfamily.</text>
</comment>
<comment type="miscellaneous">
    <text evidence="8">In bacteria which possess the bifunctional enzyme ornithine acetyltransferase/N-acetylglutamate synthase (ArgJ), ArgA fulfills an anaplerotic role.</text>
</comment>
<dbReference type="Pfam" id="PF00696">
    <property type="entry name" value="AA_kinase"/>
    <property type="match status" value="1"/>
</dbReference>
<dbReference type="CDD" id="cd04301">
    <property type="entry name" value="NAT_SF"/>
    <property type="match status" value="1"/>
</dbReference>
<dbReference type="PROSITE" id="PS51186">
    <property type="entry name" value="GNAT"/>
    <property type="match status" value="1"/>
</dbReference>
<dbReference type="GO" id="GO:0005737">
    <property type="term" value="C:cytoplasm"/>
    <property type="evidence" value="ECO:0007669"/>
    <property type="project" value="UniProtKB-SubCell"/>
</dbReference>
<dbReference type="InterPro" id="IPR010167">
    <property type="entry name" value="NH2A_AcTrfase"/>
</dbReference>
<keyword evidence="11" id="KW-1185">Reference proteome</keyword>
<dbReference type="KEGG" id="mech:Q9L42_015935"/>
<evidence type="ECO:0000313" key="11">
    <source>
        <dbReference type="Proteomes" id="UP001225378"/>
    </source>
</evidence>
<proteinExistence type="inferred from homology"/>
<dbReference type="EC" id="2.3.1.1" evidence="8"/>
<sequence>MNILDSKDIGAQAAFVNWFRNSSPYIHAHRNRTFVVFFSGAAVTENFAALIHDIALLKSLGIRLVLVHGIRQQIDQRLQQQGITPQFHNNLRITDDQILPYVKEAAGTVRIETEALLSMGLANSPMAGAKIKVASGNFVMARPLGVIDGIDYCHTGQVRRIEQKAIHQQLDQDNVVLVSPLGYSPSGEVFSLGAEQVATEIAIALSAEKLILLTEQECLSPDSGEIVRQLTTAEAKNFLQRHNDIAPAIVRSLHAAIESSQRGVERVHLINHHVDGSLLLELFSRDGIGTLISATPFEEIRSANLDDIGGILELIKPLEQKGQLVKRSREKLEMEINDYIVIERDGLIIGCTALHDMKDGQSAEIACLAVHQDYQKKSRGNHLLEYLVHKAKQRGIGRLFALSSQTMHWFIERGFVATDVDTLPERMKSFYNYKRNSKVFYKDI</sequence>
<accession>A0AAU7P021</accession>
<dbReference type="NCBIfam" id="NF003641">
    <property type="entry name" value="PRK05279.1"/>
    <property type="match status" value="1"/>
</dbReference>
<dbReference type="Gene3D" id="3.40.1160.10">
    <property type="entry name" value="Acetylglutamate kinase-like"/>
    <property type="match status" value="1"/>
</dbReference>
<dbReference type="Gene3D" id="3.40.630.30">
    <property type="match status" value="1"/>
</dbReference>
<feature type="domain" description="N-acetyltransferase" evidence="9">
    <location>
        <begin position="298"/>
        <end position="437"/>
    </location>
</feature>
<evidence type="ECO:0000256" key="6">
    <source>
        <dbReference type="ARBA" id="ARBA00023315"/>
    </source>
</evidence>
<keyword evidence="8" id="KW-0963">Cytoplasm</keyword>
<dbReference type="Pfam" id="PF00583">
    <property type="entry name" value="Acetyltransf_1"/>
    <property type="match status" value="1"/>
</dbReference>
<dbReference type="Proteomes" id="UP001225378">
    <property type="component" value="Chromosome"/>
</dbReference>
<evidence type="ECO:0000256" key="7">
    <source>
        <dbReference type="ARBA" id="ARBA00048372"/>
    </source>
</evidence>
<gene>
    <name evidence="8 10" type="primary">argA</name>
    <name evidence="10" type="ORF">Q9L42_015935</name>
</gene>
<dbReference type="GO" id="GO:0006526">
    <property type="term" value="P:L-arginine biosynthetic process"/>
    <property type="evidence" value="ECO:0007669"/>
    <property type="project" value="UniProtKB-UniRule"/>
</dbReference>
<keyword evidence="5 8" id="KW-0808">Transferase</keyword>
<dbReference type="CDD" id="cd04237">
    <property type="entry name" value="AAK_NAGS-ABP"/>
    <property type="match status" value="1"/>
</dbReference>
<keyword evidence="3 8" id="KW-0055">Arginine biosynthesis</keyword>
<evidence type="ECO:0000256" key="1">
    <source>
        <dbReference type="ARBA" id="ARBA00004925"/>
    </source>
</evidence>
<dbReference type="PANTHER" id="PTHR30602:SF12">
    <property type="entry name" value="AMINO-ACID ACETYLTRANSFERASE NAGS1, CHLOROPLASTIC-RELATED"/>
    <property type="match status" value="1"/>
</dbReference>
<organism evidence="10 11">
    <name type="scientific">Methylomarinum roseum</name>
    <dbReference type="NCBI Taxonomy" id="3067653"/>
    <lineage>
        <taxon>Bacteria</taxon>
        <taxon>Pseudomonadati</taxon>
        <taxon>Pseudomonadota</taxon>
        <taxon>Gammaproteobacteria</taxon>
        <taxon>Methylococcales</taxon>
        <taxon>Methylococcaceae</taxon>
        <taxon>Methylomarinum</taxon>
    </lineage>
</organism>
<comment type="catalytic activity">
    <reaction evidence="7 8">
        <text>L-glutamate + acetyl-CoA = N-acetyl-L-glutamate + CoA + H(+)</text>
        <dbReference type="Rhea" id="RHEA:24292"/>
        <dbReference type="ChEBI" id="CHEBI:15378"/>
        <dbReference type="ChEBI" id="CHEBI:29985"/>
        <dbReference type="ChEBI" id="CHEBI:44337"/>
        <dbReference type="ChEBI" id="CHEBI:57287"/>
        <dbReference type="ChEBI" id="CHEBI:57288"/>
        <dbReference type="EC" id="2.3.1.1"/>
    </reaction>
</comment>
<evidence type="ECO:0000256" key="5">
    <source>
        <dbReference type="ARBA" id="ARBA00022679"/>
    </source>
</evidence>
<dbReference type="HAMAP" id="MF_01105">
    <property type="entry name" value="N_acetyl_glu_synth"/>
    <property type="match status" value="1"/>
</dbReference>